<protein>
    <submittedName>
        <fullName evidence="1">Uncharacterized protein</fullName>
    </submittedName>
</protein>
<dbReference type="Proteomes" id="UP000001822">
    <property type="component" value="Chromosome"/>
</dbReference>
<reference evidence="1 2" key="1">
    <citation type="journal article" date="2007" name="Appl. Environ. Microbiol.">
        <title>Genome sequence of the cellulolytic gliding bacterium Cytophaga hutchinsonii.</title>
        <authorList>
            <person name="Xie G."/>
            <person name="Bruce D.C."/>
            <person name="Challacombe J.F."/>
            <person name="Chertkov O."/>
            <person name="Detter J.C."/>
            <person name="Gilna P."/>
            <person name="Han C.S."/>
            <person name="Lucas S."/>
            <person name="Misra M."/>
            <person name="Myers G.L."/>
            <person name="Richardson P."/>
            <person name="Tapia R."/>
            <person name="Thayer N."/>
            <person name="Thompson L.S."/>
            <person name="Brettin T.S."/>
            <person name="Henrissat B."/>
            <person name="Wilson D.B."/>
            <person name="McBride M.J."/>
        </authorList>
    </citation>
    <scope>NUCLEOTIDE SEQUENCE [LARGE SCALE GENOMIC DNA]</scope>
    <source>
        <strain evidence="2">ATCC 33406 / DSM 1761 / CIP 103989 / NBRC 15051 / NCIMB 9469 / D465</strain>
    </source>
</reference>
<dbReference type="AlphaFoldDB" id="A0A6N4SN63"/>
<gene>
    <name evidence="1" type="ordered locus">CHU_0442</name>
</gene>
<dbReference type="EMBL" id="CP000383">
    <property type="protein sequence ID" value="ABG57731.1"/>
    <property type="molecule type" value="Genomic_DNA"/>
</dbReference>
<keyword evidence="2" id="KW-1185">Reference proteome</keyword>
<evidence type="ECO:0000313" key="2">
    <source>
        <dbReference type="Proteomes" id="UP000001822"/>
    </source>
</evidence>
<sequence>MSWVSNNKLATTLRHLYCQCQKNPPERNVFCFLFVTYSMTDTMSTWPHIRTLTDGDWFELNGLNIWDHDWMNTAEKIQIKDPLYAQDYTFTVYEITNGPVAVAFAAGEFSNGVWGIYLKKN</sequence>
<evidence type="ECO:0000313" key="1">
    <source>
        <dbReference type="EMBL" id="ABG57731.1"/>
    </source>
</evidence>
<organism evidence="1 2">
    <name type="scientific">Cytophaga hutchinsonii (strain ATCC 33406 / DSM 1761 / CIP 103989 / NBRC 15051 / NCIMB 9469 / D465)</name>
    <dbReference type="NCBI Taxonomy" id="269798"/>
    <lineage>
        <taxon>Bacteria</taxon>
        <taxon>Pseudomonadati</taxon>
        <taxon>Bacteroidota</taxon>
        <taxon>Cytophagia</taxon>
        <taxon>Cytophagales</taxon>
        <taxon>Cytophagaceae</taxon>
        <taxon>Cytophaga</taxon>
    </lineage>
</organism>
<accession>A0A6N4SN63</accession>
<name>A0A6N4SN63_CYTH3</name>
<dbReference type="KEGG" id="chu:CHU_0442"/>
<proteinExistence type="predicted"/>